<dbReference type="PROSITE" id="PS50113">
    <property type="entry name" value="PAC"/>
    <property type="match status" value="2"/>
</dbReference>
<evidence type="ECO:0000259" key="9">
    <source>
        <dbReference type="PROSITE" id="PS50110"/>
    </source>
</evidence>
<gene>
    <name evidence="12" type="primary">rcsC_13</name>
    <name evidence="12" type="ORF">LMG21510_03672</name>
</gene>
<comment type="caution">
    <text evidence="12">The sequence shown here is derived from an EMBL/GenBank/DDBJ whole genome shotgun (WGS) entry which is preliminary data.</text>
</comment>
<dbReference type="PROSITE" id="PS50112">
    <property type="entry name" value="PAS"/>
    <property type="match status" value="2"/>
</dbReference>
<dbReference type="CDD" id="cd17580">
    <property type="entry name" value="REC_2_DhkD-like"/>
    <property type="match status" value="1"/>
</dbReference>
<feature type="modified residue" description="4-aspartylphosphate" evidence="6">
    <location>
        <position position="586"/>
    </location>
</feature>
<evidence type="ECO:0000256" key="3">
    <source>
        <dbReference type="ARBA" id="ARBA00022553"/>
    </source>
</evidence>
<dbReference type="PANTHER" id="PTHR43047">
    <property type="entry name" value="TWO-COMPONENT HISTIDINE PROTEIN KINASE"/>
    <property type="match status" value="1"/>
</dbReference>
<dbReference type="PRINTS" id="PR00344">
    <property type="entry name" value="BCTRLSENSOR"/>
</dbReference>
<dbReference type="GO" id="GO:0004673">
    <property type="term" value="F:protein histidine kinase activity"/>
    <property type="evidence" value="ECO:0007669"/>
    <property type="project" value="UniProtKB-EC"/>
</dbReference>
<accession>A0ABM8XGI8</accession>
<evidence type="ECO:0000256" key="1">
    <source>
        <dbReference type="ARBA" id="ARBA00000085"/>
    </source>
</evidence>
<proteinExistence type="predicted"/>
<keyword evidence="4 12" id="KW-0808">Transferase</keyword>
<dbReference type="Pfam" id="PF02518">
    <property type="entry name" value="HATPase_c"/>
    <property type="match status" value="1"/>
</dbReference>
<feature type="domain" description="PAC" evidence="11">
    <location>
        <begin position="235"/>
        <end position="287"/>
    </location>
</feature>
<evidence type="ECO:0000313" key="13">
    <source>
        <dbReference type="Proteomes" id="UP000721236"/>
    </source>
</evidence>
<dbReference type="InterPro" id="IPR003594">
    <property type="entry name" value="HATPase_dom"/>
</dbReference>
<feature type="domain" description="PAS" evidence="10">
    <location>
        <begin position="160"/>
        <end position="231"/>
    </location>
</feature>
<dbReference type="SMART" id="SM00086">
    <property type="entry name" value="PAC"/>
    <property type="match status" value="2"/>
</dbReference>
<dbReference type="SMART" id="SM00091">
    <property type="entry name" value="PAS"/>
    <property type="match status" value="2"/>
</dbReference>
<name>A0ABM8XGI8_9BURK</name>
<dbReference type="Pfam" id="PF13426">
    <property type="entry name" value="PAS_9"/>
    <property type="match status" value="2"/>
</dbReference>
<dbReference type="SMART" id="SM00387">
    <property type="entry name" value="HATPase_c"/>
    <property type="match status" value="1"/>
</dbReference>
<dbReference type="Gene3D" id="3.30.450.20">
    <property type="entry name" value="PAS domain"/>
    <property type="match status" value="2"/>
</dbReference>
<protein>
    <recommendedName>
        <fullName evidence="2">histidine kinase</fullName>
        <ecNumber evidence="2">2.7.13.3</ecNumber>
    </recommendedName>
</protein>
<dbReference type="PROSITE" id="PS50109">
    <property type="entry name" value="HIS_KIN"/>
    <property type="match status" value="1"/>
</dbReference>
<evidence type="ECO:0000256" key="7">
    <source>
        <dbReference type="SAM" id="MobiDB-lite"/>
    </source>
</evidence>
<evidence type="ECO:0000313" key="12">
    <source>
        <dbReference type="EMBL" id="CAG9179045.1"/>
    </source>
</evidence>
<dbReference type="Gene3D" id="3.40.50.2300">
    <property type="match status" value="1"/>
</dbReference>
<dbReference type="SMART" id="SM00388">
    <property type="entry name" value="HisKA"/>
    <property type="match status" value="1"/>
</dbReference>
<dbReference type="Proteomes" id="UP000721236">
    <property type="component" value="Unassembled WGS sequence"/>
</dbReference>
<dbReference type="NCBIfam" id="TIGR00229">
    <property type="entry name" value="sensory_box"/>
    <property type="match status" value="2"/>
</dbReference>
<feature type="domain" description="Histidine kinase" evidence="8">
    <location>
        <begin position="297"/>
        <end position="515"/>
    </location>
</feature>
<dbReference type="SUPFAM" id="SSF55785">
    <property type="entry name" value="PYP-like sensor domain (PAS domain)"/>
    <property type="match status" value="2"/>
</dbReference>
<evidence type="ECO:0000256" key="5">
    <source>
        <dbReference type="ARBA" id="ARBA00022777"/>
    </source>
</evidence>
<dbReference type="Gene3D" id="1.10.287.130">
    <property type="match status" value="1"/>
</dbReference>
<dbReference type="InterPro" id="IPR001789">
    <property type="entry name" value="Sig_transdc_resp-reg_receiver"/>
</dbReference>
<feature type="domain" description="Response regulatory" evidence="9">
    <location>
        <begin position="537"/>
        <end position="653"/>
    </location>
</feature>
<keyword evidence="13" id="KW-1185">Reference proteome</keyword>
<dbReference type="Gene3D" id="3.30.565.10">
    <property type="entry name" value="Histidine kinase-like ATPase, C-terminal domain"/>
    <property type="match status" value="1"/>
</dbReference>
<dbReference type="InterPro" id="IPR036097">
    <property type="entry name" value="HisK_dim/P_sf"/>
</dbReference>
<dbReference type="InterPro" id="IPR000700">
    <property type="entry name" value="PAS-assoc_C"/>
</dbReference>
<dbReference type="SUPFAM" id="SSF47384">
    <property type="entry name" value="Homodimeric domain of signal transducing histidine kinase"/>
    <property type="match status" value="1"/>
</dbReference>
<evidence type="ECO:0000259" key="8">
    <source>
        <dbReference type="PROSITE" id="PS50109"/>
    </source>
</evidence>
<dbReference type="InterPro" id="IPR001610">
    <property type="entry name" value="PAC"/>
</dbReference>
<dbReference type="InterPro" id="IPR003661">
    <property type="entry name" value="HisK_dim/P_dom"/>
</dbReference>
<dbReference type="InterPro" id="IPR035965">
    <property type="entry name" value="PAS-like_dom_sf"/>
</dbReference>
<dbReference type="Pfam" id="PF00072">
    <property type="entry name" value="Response_reg"/>
    <property type="match status" value="1"/>
</dbReference>
<dbReference type="InterPro" id="IPR004358">
    <property type="entry name" value="Sig_transdc_His_kin-like_C"/>
</dbReference>
<dbReference type="Pfam" id="PF00512">
    <property type="entry name" value="HisKA"/>
    <property type="match status" value="1"/>
</dbReference>
<sequence>MTPEESAPEGHAGTPPATASSQPRQLIQSDVTQLTYQALVAAVEDYAIFTLDANGYISSWNLGASKMKGYAEHEIIGEHFSRFYTPTAVESGWPDYELRVAAAQGRFEDEGWRVRKDGSHFWANVIITALRNDAGELIGFLKITRDLTERRRAEYALRQSEEVLRLLVEGVKDYAIFMLDPAGNVMSWNAGAASIKGYPRDEVIGRPASIFYTAEDVAAGRPARELAVARETGRMEYEGWRVRKDGTLFWASVTITAVYDDANELRGFAKVTRDMSERKRLVELEESSQRMSEFLATLSHELRNPLAPVRNAINTLRLEPALSTTMAYCRDVIDRQIGHLTRLVDDLLDVGRITSGKIELRLASVEVAEFVMRGIEAAHVAIQSREQEVEVDLPPGPIQLRGDMTRLVQVVQNLLQNASKFSPVGSTILIRGVVEERAVLLHVTDHGRGISHNALDSIFNLFVQERRWQDPGEGGLGIGLSLCRSLVELHGGSISAHSAGPGHGSTFTVRLPLPLATRTGMHAGSKAGAREPISMLNVLVVDDNRDSADSLGMLLELKGHQVRIAYDGEAALDIASDFVPHVALIDLAMPIIDGFAVMRSLRAKPRLSDTLFAAMTGFGQQGDLERTRQAGFHCHLVKPLDLPALEAVLARAQSGDMPK</sequence>
<feature type="domain" description="PAC" evidence="11">
    <location>
        <begin position="107"/>
        <end position="159"/>
    </location>
</feature>
<evidence type="ECO:0000256" key="6">
    <source>
        <dbReference type="PROSITE-ProRule" id="PRU00169"/>
    </source>
</evidence>
<dbReference type="SUPFAM" id="SSF55874">
    <property type="entry name" value="ATPase domain of HSP90 chaperone/DNA topoisomerase II/histidine kinase"/>
    <property type="match status" value="1"/>
</dbReference>
<keyword evidence="5 12" id="KW-0418">Kinase</keyword>
<comment type="catalytic activity">
    <reaction evidence="1">
        <text>ATP + protein L-histidine = ADP + protein N-phospho-L-histidine.</text>
        <dbReference type="EC" id="2.7.13.3"/>
    </reaction>
</comment>
<dbReference type="InterPro" id="IPR000014">
    <property type="entry name" value="PAS"/>
</dbReference>
<dbReference type="InterPro" id="IPR011006">
    <property type="entry name" value="CheY-like_superfamily"/>
</dbReference>
<evidence type="ECO:0000256" key="4">
    <source>
        <dbReference type="ARBA" id="ARBA00022679"/>
    </source>
</evidence>
<dbReference type="EMBL" id="CAJZAH010000004">
    <property type="protein sequence ID" value="CAG9179045.1"/>
    <property type="molecule type" value="Genomic_DNA"/>
</dbReference>
<organism evidence="12 13">
    <name type="scientific">Cupriavidus respiraculi</name>
    <dbReference type="NCBI Taxonomy" id="195930"/>
    <lineage>
        <taxon>Bacteria</taxon>
        <taxon>Pseudomonadati</taxon>
        <taxon>Pseudomonadota</taxon>
        <taxon>Betaproteobacteria</taxon>
        <taxon>Burkholderiales</taxon>
        <taxon>Burkholderiaceae</taxon>
        <taxon>Cupriavidus</taxon>
    </lineage>
</organism>
<dbReference type="SUPFAM" id="SSF52172">
    <property type="entry name" value="CheY-like"/>
    <property type="match status" value="1"/>
</dbReference>
<evidence type="ECO:0000259" key="11">
    <source>
        <dbReference type="PROSITE" id="PS50113"/>
    </source>
</evidence>
<evidence type="ECO:0000259" key="10">
    <source>
        <dbReference type="PROSITE" id="PS50112"/>
    </source>
</evidence>
<dbReference type="CDD" id="cd00130">
    <property type="entry name" value="PAS"/>
    <property type="match status" value="2"/>
</dbReference>
<feature type="region of interest" description="Disordered" evidence="7">
    <location>
        <begin position="1"/>
        <end position="25"/>
    </location>
</feature>
<reference evidence="12 13" key="1">
    <citation type="submission" date="2021-08" db="EMBL/GenBank/DDBJ databases">
        <authorList>
            <person name="Peeters C."/>
        </authorList>
    </citation>
    <scope>NUCLEOTIDE SEQUENCE [LARGE SCALE GENOMIC DNA]</scope>
    <source>
        <strain evidence="12 13">LMG 21510</strain>
    </source>
</reference>
<dbReference type="EC" id="2.7.13.3" evidence="2"/>
<keyword evidence="3 6" id="KW-0597">Phosphoprotein</keyword>
<evidence type="ECO:0000256" key="2">
    <source>
        <dbReference type="ARBA" id="ARBA00012438"/>
    </source>
</evidence>
<dbReference type="PANTHER" id="PTHR43047:SF72">
    <property type="entry name" value="OSMOSENSING HISTIDINE PROTEIN KINASE SLN1"/>
    <property type="match status" value="1"/>
</dbReference>
<dbReference type="InterPro" id="IPR036890">
    <property type="entry name" value="HATPase_C_sf"/>
</dbReference>
<dbReference type="PROSITE" id="PS50110">
    <property type="entry name" value="RESPONSE_REGULATORY"/>
    <property type="match status" value="1"/>
</dbReference>
<dbReference type="RefSeq" id="WP_224043244.1">
    <property type="nucleotide sequence ID" value="NZ_CAJZAH010000004.1"/>
</dbReference>
<dbReference type="SMART" id="SM00448">
    <property type="entry name" value="REC"/>
    <property type="match status" value="1"/>
</dbReference>
<feature type="domain" description="PAS" evidence="10">
    <location>
        <begin position="35"/>
        <end position="86"/>
    </location>
</feature>
<dbReference type="CDD" id="cd00082">
    <property type="entry name" value="HisKA"/>
    <property type="match status" value="1"/>
</dbReference>
<dbReference type="InterPro" id="IPR005467">
    <property type="entry name" value="His_kinase_dom"/>
</dbReference>